<evidence type="ECO:0000313" key="3">
    <source>
        <dbReference type="Proteomes" id="UP001140206"/>
    </source>
</evidence>
<dbReference type="Proteomes" id="UP001140206">
    <property type="component" value="Chromosome 4"/>
</dbReference>
<dbReference type="InterPro" id="IPR036047">
    <property type="entry name" value="F-box-like_dom_sf"/>
</dbReference>
<dbReference type="InterPro" id="IPR001810">
    <property type="entry name" value="F-box_dom"/>
</dbReference>
<evidence type="ECO:0000313" key="2">
    <source>
        <dbReference type="EMBL" id="KAJ4760460.1"/>
    </source>
</evidence>
<proteinExistence type="predicted"/>
<comment type="caution">
    <text evidence="2">The sequence shown here is derived from an EMBL/GenBank/DDBJ whole genome shotgun (WGS) entry which is preliminary data.</text>
</comment>
<protein>
    <submittedName>
        <fullName evidence="2">F-box protein family-like</fullName>
    </submittedName>
</protein>
<sequence>MVARKTEDIFPSNFFCQPWIIQCHGANKHTTSFIDPMKTDIEEKEIVEMKGKLCFGCAEECLFLWDEQTKECFFLDLNSLSKIHLPPLPKEDIMFSSFSLSSSPNHPNCTVILHGMKFDWENQEILECFLMRCQPYDAKWNKNPLDQEDIIIGSSSVILGGKLYMCSFDSVIVFDVISLLTGQVDKRTISTPKDAQYYPWHGWPNTYLVESCGLIYLVRMYDYGGGPTNYIDIYCLDTSSDKWLRIDSIGDRAFFLSDKCCKSVCALDAGVEGNCIYYTSSQRYVRRMYKFCMDDHTMAFNLASTEDTEYESTFCWFVPTRPNKKIMGSSVSLTKALNQLNEDKLVVEKKITSNISRPWNDLPLDLVELLLPHLSLVDALRLFTVCKEWNLTSNLIQKVKTWPWFMYQEKMDGMCKLIDPLNGKEYTTRVGFPSFVFPTQMICSKDGWIIMLDEARAMFLVNPLNQDIVKLPCLEEFDQSSCGITLASVSTLSDCVVLRFCINSRYDTINFYKWHNGDEDWTLIYDEESPFRTAANTNPVFFHGELYCLAESGKLGVFNPVEETWRILDKPKSVYMEDEVSIRGYQDCYLLELDENLVSVFKDNYADNDIRIFKLDSLKMEWIPVKDLAGWTLFLDPRGSFAKLSLHKSWSNKILFTAFHSGTTKTCVTYCMESKRYDISFCEARKPLNCVWFEPNMIRKSF</sequence>
<feature type="domain" description="F-box" evidence="1">
    <location>
        <begin position="356"/>
        <end position="405"/>
    </location>
</feature>
<gene>
    <name evidence="2" type="ORF">LUZ62_070835</name>
</gene>
<dbReference type="SUPFAM" id="SSF69304">
    <property type="entry name" value="Tricorn protease N-terminal domain"/>
    <property type="match status" value="1"/>
</dbReference>
<dbReference type="AlphaFoldDB" id="A0AAV8CWN3"/>
<dbReference type="InterPro" id="IPR005174">
    <property type="entry name" value="KIB1-4_b-propeller"/>
</dbReference>
<accession>A0AAV8CWN3</accession>
<dbReference type="PANTHER" id="PTHR33127">
    <property type="entry name" value="TRANSMEMBRANE PROTEIN"/>
    <property type="match status" value="1"/>
</dbReference>
<dbReference type="SUPFAM" id="SSF81383">
    <property type="entry name" value="F-box domain"/>
    <property type="match status" value="1"/>
</dbReference>
<dbReference type="PROSITE" id="PS50181">
    <property type="entry name" value="FBOX"/>
    <property type="match status" value="1"/>
</dbReference>
<name>A0AAV8CWN3_9POAL</name>
<dbReference type="PANTHER" id="PTHR33127:SF97">
    <property type="entry name" value="OS08G0448300 PROTEIN"/>
    <property type="match status" value="1"/>
</dbReference>
<reference evidence="2" key="1">
    <citation type="submission" date="2022-08" db="EMBL/GenBank/DDBJ databases">
        <authorList>
            <person name="Marques A."/>
        </authorList>
    </citation>
    <scope>NUCLEOTIDE SEQUENCE</scope>
    <source>
        <strain evidence="2">RhyPub2mFocal</strain>
        <tissue evidence="2">Leaves</tissue>
    </source>
</reference>
<dbReference type="EMBL" id="JAMFTS010000004">
    <property type="protein sequence ID" value="KAJ4760460.1"/>
    <property type="molecule type" value="Genomic_DNA"/>
</dbReference>
<dbReference type="Pfam" id="PF03478">
    <property type="entry name" value="Beta-prop_KIB1-4"/>
    <property type="match status" value="2"/>
</dbReference>
<organism evidence="2 3">
    <name type="scientific">Rhynchospora pubera</name>
    <dbReference type="NCBI Taxonomy" id="906938"/>
    <lineage>
        <taxon>Eukaryota</taxon>
        <taxon>Viridiplantae</taxon>
        <taxon>Streptophyta</taxon>
        <taxon>Embryophyta</taxon>
        <taxon>Tracheophyta</taxon>
        <taxon>Spermatophyta</taxon>
        <taxon>Magnoliopsida</taxon>
        <taxon>Liliopsida</taxon>
        <taxon>Poales</taxon>
        <taxon>Cyperaceae</taxon>
        <taxon>Cyperoideae</taxon>
        <taxon>Rhynchosporeae</taxon>
        <taxon>Rhynchospora</taxon>
    </lineage>
</organism>
<evidence type="ECO:0000259" key="1">
    <source>
        <dbReference type="PROSITE" id="PS50181"/>
    </source>
</evidence>
<keyword evidence="3" id="KW-1185">Reference proteome</keyword>